<dbReference type="AlphaFoldDB" id="A0ABD5Q4K0"/>
<feature type="compositionally biased region" description="Acidic residues" evidence="1">
    <location>
        <begin position="88"/>
        <end position="99"/>
    </location>
</feature>
<protein>
    <submittedName>
        <fullName evidence="2">Uncharacterized protein</fullName>
    </submittedName>
</protein>
<feature type="region of interest" description="Disordered" evidence="1">
    <location>
        <begin position="57"/>
        <end position="99"/>
    </location>
</feature>
<evidence type="ECO:0000256" key="1">
    <source>
        <dbReference type="SAM" id="MobiDB-lite"/>
    </source>
</evidence>
<reference evidence="2 3" key="1">
    <citation type="journal article" date="2019" name="Int. J. Syst. Evol. Microbiol.">
        <title>The Global Catalogue of Microorganisms (GCM) 10K type strain sequencing project: providing services to taxonomists for standard genome sequencing and annotation.</title>
        <authorList>
            <consortium name="The Broad Institute Genomics Platform"/>
            <consortium name="The Broad Institute Genome Sequencing Center for Infectious Disease"/>
            <person name="Wu L."/>
            <person name="Ma J."/>
        </authorList>
    </citation>
    <scope>NUCLEOTIDE SEQUENCE [LARGE SCALE GENOMIC DNA]</scope>
    <source>
        <strain evidence="2 3">XZYJ18</strain>
    </source>
</reference>
<comment type="caution">
    <text evidence="2">The sequence shown here is derived from an EMBL/GenBank/DDBJ whole genome shotgun (WGS) entry which is preliminary data.</text>
</comment>
<sequence>MSERTYSVYLIERHGEQGGKREVTSPVQGHELEFYDSGVWLNRETGRNFFPYRQIRTIREHPEGNPAESESQTSREGESGSGNRTTEEGDGGAEEEMLE</sequence>
<proteinExistence type="predicted"/>
<name>A0ABD5Q4K0_9EURY</name>
<organism evidence="2 3">
    <name type="scientific">Halorussus aquaticus</name>
    <dbReference type="NCBI Taxonomy" id="2953748"/>
    <lineage>
        <taxon>Archaea</taxon>
        <taxon>Methanobacteriati</taxon>
        <taxon>Methanobacteriota</taxon>
        <taxon>Stenosarchaea group</taxon>
        <taxon>Halobacteria</taxon>
        <taxon>Halobacteriales</taxon>
        <taxon>Haladaptataceae</taxon>
        <taxon>Halorussus</taxon>
    </lineage>
</organism>
<accession>A0ABD5Q4K0</accession>
<evidence type="ECO:0000313" key="3">
    <source>
        <dbReference type="Proteomes" id="UP001595945"/>
    </source>
</evidence>
<keyword evidence="3" id="KW-1185">Reference proteome</keyword>
<evidence type="ECO:0000313" key="2">
    <source>
        <dbReference type="EMBL" id="MFC4825387.1"/>
    </source>
</evidence>
<gene>
    <name evidence="2" type="ORF">ACFO9K_14085</name>
</gene>
<dbReference type="EMBL" id="JBHSHT010000002">
    <property type="protein sequence ID" value="MFC4825387.1"/>
    <property type="molecule type" value="Genomic_DNA"/>
</dbReference>
<dbReference type="GeneID" id="73043897"/>
<dbReference type="RefSeq" id="WP_254268948.1">
    <property type="nucleotide sequence ID" value="NZ_CP100400.1"/>
</dbReference>
<dbReference type="Proteomes" id="UP001595945">
    <property type="component" value="Unassembled WGS sequence"/>
</dbReference>